<dbReference type="InterPro" id="IPR017900">
    <property type="entry name" value="4Fe4S_Fe_S_CS"/>
</dbReference>
<reference evidence="5" key="2">
    <citation type="journal article" date="2021" name="PeerJ">
        <title>Extensive microbial diversity within the chicken gut microbiome revealed by metagenomics and culture.</title>
        <authorList>
            <person name="Gilroy R."/>
            <person name="Ravi A."/>
            <person name="Getino M."/>
            <person name="Pursley I."/>
            <person name="Horton D.L."/>
            <person name="Alikhan N.F."/>
            <person name="Baker D."/>
            <person name="Gharbi K."/>
            <person name="Hall N."/>
            <person name="Watson M."/>
            <person name="Adriaenssens E.M."/>
            <person name="Foster-Nyarko E."/>
            <person name="Jarju S."/>
            <person name="Secka A."/>
            <person name="Antonio M."/>
            <person name="Oren A."/>
            <person name="Chaudhuri R.R."/>
            <person name="La Ragione R."/>
            <person name="Hildebrand F."/>
            <person name="Pallen M.J."/>
        </authorList>
    </citation>
    <scope>NUCLEOTIDE SEQUENCE</scope>
    <source>
        <strain evidence="5">17213</strain>
    </source>
</reference>
<gene>
    <name evidence="5" type="ORF">IAB19_00505</name>
</gene>
<evidence type="ECO:0000259" key="4">
    <source>
        <dbReference type="PROSITE" id="PS51379"/>
    </source>
</evidence>
<proteinExistence type="predicted"/>
<evidence type="ECO:0000256" key="3">
    <source>
        <dbReference type="ARBA" id="ARBA00023014"/>
    </source>
</evidence>
<evidence type="ECO:0000313" key="5">
    <source>
        <dbReference type="EMBL" id="MBO8414850.1"/>
    </source>
</evidence>
<dbReference type="SUPFAM" id="SSF54862">
    <property type="entry name" value="4Fe-4S ferredoxins"/>
    <property type="match status" value="1"/>
</dbReference>
<reference evidence="5" key="1">
    <citation type="submission" date="2020-10" db="EMBL/GenBank/DDBJ databases">
        <authorList>
            <person name="Gilroy R."/>
        </authorList>
    </citation>
    <scope>NUCLEOTIDE SEQUENCE</scope>
    <source>
        <strain evidence="5">17213</strain>
    </source>
</reference>
<organism evidence="5 6">
    <name type="scientific">Candidatus Avisuccinivibrio stercorigallinarum</name>
    <dbReference type="NCBI Taxonomy" id="2840704"/>
    <lineage>
        <taxon>Bacteria</taxon>
        <taxon>Pseudomonadati</taxon>
        <taxon>Pseudomonadota</taxon>
        <taxon>Gammaproteobacteria</taxon>
        <taxon>Aeromonadales</taxon>
        <taxon>Succinivibrionaceae</taxon>
        <taxon>Succinivibrionaceae incertae sedis</taxon>
        <taxon>Candidatus Avisuccinivibrio</taxon>
    </lineage>
</organism>
<feature type="domain" description="4Fe-4S ferredoxin-type" evidence="4">
    <location>
        <begin position="30"/>
        <end position="60"/>
    </location>
</feature>
<dbReference type="PROSITE" id="PS51379">
    <property type="entry name" value="4FE4S_FER_2"/>
    <property type="match status" value="2"/>
</dbReference>
<dbReference type="InterPro" id="IPR017896">
    <property type="entry name" value="4Fe4S_Fe-S-bd"/>
</dbReference>
<evidence type="ECO:0000256" key="2">
    <source>
        <dbReference type="ARBA" id="ARBA00023004"/>
    </source>
</evidence>
<name>A0A9D9GT71_9GAMM</name>
<keyword evidence="2" id="KW-0408">Iron</keyword>
<evidence type="ECO:0000313" key="6">
    <source>
        <dbReference type="Proteomes" id="UP000823631"/>
    </source>
</evidence>
<sequence>MFAIDQEQCTACGECKDCCPCDAITEHEEGYCSIDPDLCADCGACLDVCEFGAIFEYDPNDVIPHADA</sequence>
<dbReference type="AlphaFoldDB" id="A0A9D9GT71"/>
<keyword evidence="3" id="KW-0411">Iron-sulfur</keyword>
<dbReference type="GO" id="GO:0046872">
    <property type="term" value="F:metal ion binding"/>
    <property type="evidence" value="ECO:0007669"/>
    <property type="project" value="UniProtKB-KW"/>
</dbReference>
<dbReference type="GO" id="GO:0051536">
    <property type="term" value="F:iron-sulfur cluster binding"/>
    <property type="evidence" value="ECO:0007669"/>
    <property type="project" value="UniProtKB-KW"/>
</dbReference>
<accession>A0A9D9GT71</accession>
<keyword evidence="1" id="KW-0479">Metal-binding</keyword>
<dbReference type="PROSITE" id="PS00198">
    <property type="entry name" value="4FE4S_FER_1"/>
    <property type="match status" value="1"/>
</dbReference>
<dbReference type="Gene3D" id="3.30.70.20">
    <property type="match status" value="1"/>
</dbReference>
<evidence type="ECO:0000256" key="1">
    <source>
        <dbReference type="ARBA" id="ARBA00022723"/>
    </source>
</evidence>
<dbReference type="EMBL" id="JADINH010000006">
    <property type="protein sequence ID" value="MBO8414850.1"/>
    <property type="molecule type" value="Genomic_DNA"/>
</dbReference>
<feature type="domain" description="4Fe-4S ferredoxin-type" evidence="4">
    <location>
        <begin position="1"/>
        <end position="29"/>
    </location>
</feature>
<dbReference type="Proteomes" id="UP000823631">
    <property type="component" value="Unassembled WGS sequence"/>
</dbReference>
<protein>
    <submittedName>
        <fullName evidence="5">4Fe-4S binding protein</fullName>
    </submittedName>
</protein>
<dbReference type="Pfam" id="PF12837">
    <property type="entry name" value="Fer4_6"/>
    <property type="match status" value="1"/>
</dbReference>
<comment type="caution">
    <text evidence="5">The sequence shown here is derived from an EMBL/GenBank/DDBJ whole genome shotgun (WGS) entry which is preliminary data.</text>
</comment>